<sequence length="221" mass="23767">MNDFEVNPLKPTPPSGSVSPVMPTEPLPPPPQAPMPKLETKPSGGGLLSKLSPMKWILLILIIGVVAVGLVILFSNSFSESGIILKIEGPDKVQSGEDVTYKVHYENQSDVKLDNVRLAFVYPADSVVIKDGEIRESITENIELNSLGSGEIGDIEFRAFIVGDTGDIRVAKARLSYKPSNIKSEFDENASLSTTITSFAVPLTLSAPPSAVSGQEIRYTL</sequence>
<evidence type="ECO:0000256" key="1">
    <source>
        <dbReference type="SAM" id="MobiDB-lite"/>
    </source>
</evidence>
<evidence type="ECO:0000256" key="2">
    <source>
        <dbReference type="SAM" id="Phobius"/>
    </source>
</evidence>
<reference evidence="3" key="1">
    <citation type="journal article" date="2014" name="Front. Microbiol.">
        <title>High frequency of phylogenetically diverse reductive dehalogenase-homologous genes in deep subseafloor sedimentary metagenomes.</title>
        <authorList>
            <person name="Kawai M."/>
            <person name="Futagami T."/>
            <person name="Toyoda A."/>
            <person name="Takaki Y."/>
            <person name="Nishi S."/>
            <person name="Hori S."/>
            <person name="Arai W."/>
            <person name="Tsubouchi T."/>
            <person name="Morono Y."/>
            <person name="Uchiyama I."/>
            <person name="Ito T."/>
            <person name="Fujiyama A."/>
            <person name="Inagaki F."/>
            <person name="Takami H."/>
        </authorList>
    </citation>
    <scope>NUCLEOTIDE SEQUENCE</scope>
    <source>
        <strain evidence="3">Expedition CK06-06</strain>
    </source>
</reference>
<feature type="region of interest" description="Disordered" evidence="1">
    <location>
        <begin position="1"/>
        <end position="42"/>
    </location>
</feature>
<comment type="caution">
    <text evidence="3">The sequence shown here is derived from an EMBL/GenBank/DDBJ whole genome shotgun (WGS) entry which is preliminary data.</text>
</comment>
<dbReference type="EMBL" id="BARS01023765">
    <property type="protein sequence ID" value="GAG00614.1"/>
    <property type="molecule type" value="Genomic_DNA"/>
</dbReference>
<feature type="transmembrane region" description="Helical" evidence="2">
    <location>
        <begin position="56"/>
        <end position="76"/>
    </location>
</feature>
<feature type="compositionally biased region" description="Pro residues" evidence="1">
    <location>
        <begin position="23"/>
        <end position="34"/>
    </location>
</feature>
<evidence type="ECO:0008006" key="4">
    <source>
        <dbReference type="Google" id="ProtNLM"/>
    </source>
</evidence>
<protein>
    <recommendedName>
        <fullName evidence="4">DUF11 domain-containing protein</fullName>
    </recommendedName>
</protein>
<gene>
    <name evidence="3" type="ORF">S01H1_37819</name>
</gene>
<evidence type="ECO:0000313" key="3">
    <source>
        <dbReference type="EMBL" id="GAG00614.1"/>
    </source>
</evidence>
<proteinExistence type="predicted"/>
<feature type="non-terminal residue" evidence="3">
    <location>
        <position position="221"/>
    </location>
</feature>
<organism evidence="3">
    <name type="scientific">marine sediment metagenome</name>
    <dbReference type="NCBI Taxonomy" id="412755"/>
    <lineage>
        <taxon>unclassified sequences</taxon>
        <taxon>metagenomes</taxon>
        <taxon>ecological metagenomes</taxon>
    </lineage>
</organism>
<keyword evidence="2" id="KW-1133">Transmembrane helix</keyword>
<keyword evidence="2" id="KW-0472">Membrane</keyword>
<accession>X0U4E7</accession>
<name>X0U4E7_9ZZZZ</name>
<dbReference type="AlphaFoldDB" id="X0U4E7"/>
<keyword evidence="2" id="KW-0812">Transmembrane</keyword>